<keyword evidence="2" id="KW-1185">Reference proteome</keyword>
<evidence type="ECO:0000313" key="2">
    <source>
        <dbReference type="Proteomes" id="UP001150603"/>
    </source>
</evidence>
<comment type="caution">
    <text evidence="1">The sequence shown here is derived from an EMBL/GenBank/DDBJ whole genome shotgun (WGS) entry which is preliminary data.</text>
</comment>
<protein>
    <submittedName>
        <fullName evidence="1">Uncharacterized protein</fullName>
    </submittedName>
</protein>
<proteinExistence type="predicted"/>
<evidence type="ECO:0000313" key="1">
    <source>
        <dbReference type="EMBL" id="KAJ1942010.1"/>
    </source>
</evidence>
<sequence>MPAISLGTAFIDPEQVASVVEDALRAGYRHFDTAWLYKSEAGVGQAIRNSGVPRSELFITTKLWNTFHRPEDVKKGLEESLANLGLDYVDMYLMHGPLSVDNPPGIARDGPTTPTPYEGIPDCDPQIDVIDTYRAMEKLLETGKVKAIGVSNFSVDRLERLLANTSIIPAVNQVELHPYLPQPKLVEYCQSKGIALTAYAPLGSIIKDHLREDPVVVEVAKSCNVTSAQVLLGWGLKRGYGVIPKSKTKERIIENFHPVDLTDEDFAKISAITYRERFINPGDFIGKAYTGAFGFEEA</sequence>
<dbReference type="Proteomes" id="UP001150603">
    <property type="component" value="Unassembled WGS sequence"/>
</dbReference>
<dbReference type="EMBL" id="JANBPW010002090">
    <property type="protein sequence ID" value="KAJ1942010.1"/>
    <property type="molecule type" value="Genomic_DNA"/>
</dbReference>
<reference evidence="1" key="1">
    <citation type="submission" date="2022-07" db="EMBL/GenBank/DDBJ databases">
        <title>Phylogenomic reconstructions and comparative analyses of Kickxellomycotina fungi.</title>
        <authorList>
            <person name="Reynolds N.K."/>
            <person name="Stajich J.E."/>
            <person name="Barry K."/>
            <person name="Grigoriev I.V."/>
            <person name="Crous P."/>
            <person name="Smith M.E."/>
        </authorList>
    </citation>
    <scope>NUCLEOTIDE SEQUENCE</scope>
    <source>
        <strain evidence="1">NRRL 5244</strain>
    </source>
</reference>
<accession>A0ACC1J8X2</accession>
<name>A0ACC1J8X2_9FUNG</name>
<organism evidence="1 2">
    <name type="scientific">Linderina macrospora</name>
    <dbReference type="NCBI Taxonomy" id="4868"/>
    <lineage>
        <taxon>Eukaryota</taxon>
        <taxon>Fungi</taxon>
        <taxon>Fungi incertae sedis</taxon>
        <taxon>Zoopagomycota</taxon>
        <taxon>Kickxellomycotina</taxon>
        <taxon>Kickxellomycetes</taxon>
        <taxon>Kickxellales</taxon>
        <taxon>Kickxellaceae</taxon>
        <taxon>Linderina</taxon>
    </lineage>
</organism>
<gene>
    <name evidence="1" type="ORF">FBU59_003330</name>
</gene>